<evidence type="ECO:0000259" key="2">
    <source>
        <dbReference type="Pfam" id="PF07059"/>
    </source>
</evidence>
<dbReference type="OrthoDB" id="9970435at2759"/>
<proteinExistence type="predicted"/>
<evidence type="ECO:0000313" key="5">
    <source>
        <dbReference type="Proteomes" id="UP000011087"/>
    </source>
</evidence>
<dbReference type="HOGENOM" id="CLU_086837_0_0_1"/>
<dbReference type="EMBL" id="JH993138">
    <property type="protein sequence ID" value="EKX33532.1"/>
    <property type="molecule type" value="Genomic_DNA"/>
</dbReference>
<dbReference type="InterPro" id="IPR045096">
    <property type="entry name" value="EDR2-like"/>
</dbReference>
<reference evidence="3 5" key="1">
    <citation type="journal article" date="2012" name="Nature">
        <title>Algal genomes reveal evolutionary mosaicism and the fate of nucleomorphs.</title>
        <authorList>
            <consortium name="DOE Joint Genome Institute"/>
            <person name="Curtis B.A."/>
            <person name="Tanifuji G."/>
            <person name="Burki F."/>
            <person name="Gruber A."/>
            <person name="Irimia M."/>
            <person name="Maruyama S."/>
            <person name="Arias M.C."/>
            <person name="Ball S.G."/>
            <person name="Gile G.H."/>
            <person name="Hirakawa Y."/>
            <person name="Hopkins J.F."/>
            <person name="Kuo A."/>
            <person name="Rensing S.A."/>
            <person name="Schmutz J."/>
            <person name="Symeonidi A."/>
            <person name="Elias M."/>
            <person name="Eveleigh R.J."/>
            <person name="Herman E.K."/>
            <person name="Klute M.J."/>
            <person name="Nakayama T."/>
            <person name="Obornik M."/>
            <person name="Reyes-Prieto A."/>
            <person name="Armbrust E.V."/>
            <person name="Aves S.J."/>
            <person name="Beiko R.G."/>
            <person name="Coutinho P."/>
            <person name="Dacks J.B."/>
            <person name="Durnford D.G."/>
            <person name="Fast N.M."/>
            <person name="Green B.R."/>
            <person name="Grisdale C.J."/>
            <person name="Hempel F."/>
            <person name="Henrissat B."/>
            <person name="Hoppner M.P."/>
            <person name="Ishida K."/>
            <person name="Kim E."/>
            <person name="Koreny L."/>
            <person name="Kroth P.G."/>
            <person name="Liu Y."/>
            <person name="Malik S.B."/>
            <person name="Maier U.G."/>
            <person name="McRose D."/>
            <person name="Mock T."/>
            <person name="Neilson J.A."/>
            <person name="Onodera N.T."/>
            <person name="Poole A.M."/>
            <person name="Pritham E.J."/>
            <person name="Richards T.A."/>
            <person name="Rocap G."/>
            <person name="Roy S.W."/>
            <person name="Sarai C."/>
            <person name="Schaack S."/>
            <person name="Shirato S."/>
            <person name="Slamovits C.H."/>
            <person name="Spencer D.F."/>
            <person name="Suzuki S."/>
            <person name="Worden A.Z."/>
            <person name="Zauner S."/>
            <person name="Barry K."/>
            <person name="Bell C."/>
            <person name="Bharti A.K."/>
            <person name="Crow J.A."/>
            <person name="Grimwood J."/>
            <person name="Kramer R."/>
            <person name="Lindquist E."/>
            <person name="Lucas S."/>
            <person name="Salamov A."/>
            <person name="McFadden G.I."/>
            <person name="Lane C.E."/>
            <person name="Keeling P.J."/>
            <person name="Gray M.W."/>
            <person name="Grigoriev I.V."/>
            <person name="Archibald J.M."/>
        </authorList>
    </citation>
    <scope>NUCLEOTIDE SEQUENCE</scope>
    <source>
        <strain evidence="3 5">CCMP2712</strain>
    </source>
</reference>
<dbReference type="InterPro" id="IPR009769">
    <property type="entry name" value="EDR2_C"/>
</dbReference>
<dbReference type="eggNOG" id="ENOG502QS0N">
    <property type="taxonomic scope" value="Eukaryota"/>
</dbReference>
<sequence length="280" mass="31205">MNGSEHGSLSRENSQNEKNSQGVGEPKKANPIPIKATGVPAAVHTIQFGLDSTSFEAIDATLFNVRGGNYLKDKIKYPSQESAFDLVELSGFSTNEICRFSMDRSDSYYNRARAAGRKDFIFVMHFDLRPMHTVMIFELKKGVLESDKPFATCFKRFLDGNDEYKNKRLKLITSVVDANWVVKKTIGKPVPALIGNKLSCYYQQTSDMIECTCDVNSSLAASAIVKVVKSACKAIVCDLVVLLEGQAEDELPERVIGGTRYVKHDLSSYPFLECENRCKK</sequence>
<gene>
    <name evidence="3" type="ORF">GUITHDRAFT_166433</name>
</gene>
<dbReference type="Pfam" id="PF07059">
    <property type="entry name" value="EDR2_C"/>
    <property type="match status" value="1"/>
</dbReference>
<feature type="domain" description="Protein ENHANCED DISEASE RESISTANCE 2 C-terminal" evidence="2">
    <location>
        <begin position="57"/>
        <end position="262"/>
    </location>
</feature>
<dbReference type="KEGG" id="gtt:GUITHDRAFT_166433"/>
<protein>
    <recommendedName>
        <fullName evidence="2">Protein ENHANCED DISEASE RESISTANCE 2 C-terminal domain-containing protein</fullName>
    </recommendedName>
</protein>
<evidence type="ECO:0000313" key="3">
    <source>
        <dbReference type="EMBL" id="EKX33532.1"/>
    </source>
</evidence>
<dbReference type="OMA" id="ADENTKW"/>
<dbReference type="EnsemblProtists" id="EKX33532">
    <property type="protein sequence ID" value="EKX33532"/>
    <property type="gene ID" value="GUITHDRAFT_166433"/>
</dbReference>
<name>L1IBR5_GUITC</name>
<feature type="region of interest" description="Disordered" evidence="1">
    <location>
        <begin position="1"/>
        <end position="33"/>
    </location>
</feature>
<dbReference type="PANTHER" id="PTHR12136">
    <property type="entry name" value="ENHANCED DISEASE RESISTANCE-RELATED"/>
    <property type="match status" value="1"/>
</dbReference>
<dbReference type="PaxDb" id="55529-EKX33532"/>
<dbReference type="RefSeq" id="XP_005820512.1">
    <property type="nucleotide sequence ID" value="XM_005820455.1"/>
</dbReference>
<evidence type="ECO:0000256" key="1">
    <source>
        <dbReference type="SAM" id="MobiDB-lite"/>
    </source>
</evidence>
<evidence type="ECO:0000313" key="4">
    <source>
        <dbReference type="EnsemblProtists" id="EKX33532"/>
    </source>
</evidence>
<dbReference type="AlphaFoldDB" id="L1IBR5"/>
<organism evidence="3">
    <name type="scientific">Guillardia theta (strain CCMP2712)</name>
    <name type="common">Cryptophyte</name>
    <dbReference type="NCBI Taxonomy" id="905079"/>
    <lineage>
        <taxon>Eukaryota</taxon>
        <taxon>Cryptophyceae</taxon>
        <taxon>Pyrenomonadales</taxon>
        <taxon>Geminigeraceae</taxon>
        <taxon>Guillardia</taxon>
    </lineage>
</organism>
<reference evidence="5" key="2">
    <citation type="submission" date="2012-11" db="EMBL/GenBank/DDBJ databases">
        <authorList>
            <person name="Kuo A."/>
            <person name="Curtis B.A."/>
            <person name="Tanifuji G."/>
            <person name="Burki F."/>
            <person name="Gruber A."/>
            <person name="Irimia M."/>
            <person name="Maruyama S."/>
            <person name="Arias M.C."/>
            <person name="Ball S.G."/>
            <person name="Gile G.H."/>
            <person name="Hirakawa Y."/>
            <person name="Hopkins J.F."/>
            <person name="Rensing S.A."/>
            <person name="Schmutz J."/>
            <person name="Symeonidi A."/>
            <person name="Elias M."/>
            <person name="Eveleigh R.J."/>
            <person name="Herman E.K."/>
            <person name="Klute M.J."/>
            <person name="Nakayama T."/>
            <person name="Obornik M."/>
            <person name="Reyes-Prieto A."/>
            <person name="Armbrust E.V."/>
            <person name="Aves S.J."/>
            <person name="Beiko R.G."/>
            <person name="Coutinho P."/>
            <person name="Dacks J.B."/>
            <person name="Durnford D.G."/>
            <person name="Fast N.M."/>
            <person name="Green B.R."/>
            <person name="Grisdale C."/>
            <person name="Hempe F."/>
            <person name="Henrissat B."/>
            <person name="Hoppner M.P."/>
            <person name="Ishida K.-I."/>
            <person name="Kim E."/>
            <person name="Koreny L."/>
            <person name="Kroth P.G."/>
            <person name="Liu Y."/>
            <person name="Malik S.-B."/>
            <person name="Maier U.G."/>
            <person name="McRose D."/>
            <person name="Mock T."/>
            <person name="Neilson J.A."/>
            <person name="Onodera N.T."/>
            <person name="Poole A.M."/>
            <person name="Pritham E.J."/>
            <person name="Richards T.A."/>
            <person name="Rocap G."/>
            <person name="Roy S.W."/>
            <person name="Sarai C."/>
            <person name="Schaack S."/>
            <person name="Shirato S."/>
            <person name="Slamovits C.H."/>
            <person name="Spencer D.F."/>
            <person name="Suzuki S."/>
            <person name="Worden A.Z."/>
            <person name="Zauner S."/>
            <person name="Barry K."/>
            <person name="Bell C."/>
            <person name="Bharti A.K."/>
            <person name="Crow J.A."/>
            <person name="Grimwood J."/>
            <person name="Kramer R."/>
            <person name="Lindquist E."/>
            <person name="Lucas S."/>
            <person name="Salamov A."/>
            <person name="McFadden G.I."/>
            <person name="Lane C.E."/>
            <person name="Keeling P.J."/>
            <person name="Gray M.W."/>
            <person name="Grigoriev I.V."/>
            <person name="Archibald J.M."/>
        </authorList>
    </citation>
    <scope>NUCLEOTIDE SEQUENCE</scope>
    <source>
        <strain evidence="5">CCMP2712</strain>
    </source>
</reference>
<feature type="compositionally biased region" description="Polar residues" evidence="1">
    <location>
        <begin position="1"/>
        <end position="22"/>
    </location>
</feature>
<reference evidence="4" key="3">
    <citation type="submission" date="2016-03" db="UniProtKB">
        <authorList>
            <consortium name="EnsemblProtists"/>
        </authorList>
    </citation>
    <scope>IDENTIFICATION</scope>
</reference>
<accession>L1IBR5</accession>
<keyword evidence="5" id="KW-1185">Reference proteome</keyword>
<dbReference type="GeneID" id="17290257"/>
<dbReference type="Proteomes" id="UP000011087">
    <property type="component" value="Unassembled WGS sequence"/>
</dbReference>
<dbReference type="PANTHER" id="PTHR12136:SF41">
    <property type="entry name" value="PLECKSTRIN HOMOLOGY (PH) AND LIPID-BINDING START DOMAINS-CONTAINING PROTEIN"/>
    <property type="match status" value="1"/>
</dbReference>